<name>A0A9P3Q0K5_LYOSH</name>
<sequence length="470" mass="53424">MWIQPILPDPELAMRDGATTPPPVLYHDLPLEILQQIFLRAIPPDFLLDSSLSAGPDSPWCRAIASKKSVILVCKEWYNAGIWLLYEHIVFRRVDQIPALLRTLETSAENFSEFINAVTLHAYIPEPYADSFVTYMERLIDLCPHLSRFNFTCRCALPFTARFPVLSRSITHLQVDARVLSPAELFSILDNVCNNLSWLSMCIPETSASQYLPEQCHLPNLETLLIVARPIGNGFLSSIGKILSVPRLRRLTVKLEYYVYRPALQTIDMDDFTSFCEMHGRQLQFPHVQPTFIQGMNGFKLLLQRMVDACPVLEHLVLHPRADPVTHPNVKWIDIWSPHALDSGDSWKSLRQSITRTAFPELQGVRELSSSLMFFSSDIPTVFPPYIISAPKDALEFRFLGVYVRYDPGFLWSERQIDVDRSFGEDNSDDEDFFCETSSSSSSSFYDDSSTTSSQASLGEMCAYSLPETN</sequence>
<keyword evidence="2" id="KW-1185">Reference proteome</keyword>
<proteinExistence type="predicted"/>
<accession>A0A9P3Q0K5</accession>
<comment type="caution">
    <text evidence="1">The sequence shown here is derived from an EMBL/GenBank/DDBJ whole genome shotgun (WGS) entry which is preliminary data.</text>
</comment>
<organism evidence="1 2">
    <name type="scientific">Lyophyllum shimeji</name>
    <name type="common">Hon-shimeji</name>
    <name type="synonym">Tricholoma shimeji</name>
    <dbReference type="NCBI Taxonomy" id="47721"/>
    <lineage>
        <taxon>Eukaryota</taxon>
        <taxon>Fungi</taxon>
        <taxon>Dikarya</taxon>
        <taxon>Basidiomycota</taxon>
        <taxon>Agaricomycotina</taxon>
        <taxon>Agaricomycetes</taxon>
        <taxon>Agaricomycetidae</taxon>
        <taxon>Agaricales</taxon>
        <taxon>Tricholomatineae</taxon>
        <taxon>Lyophyllaceae</taxon>
        <taxon>Lyophyllum</taxon>
    </lineage>
</organism>
<gene>
    <name evidence="1" type="ORF">LshimejAT787_1901440</name>
</gene>
<dbReference type="EMBL" id="BRPK01000019">
    <property type="protein sequence ID" value="GLB45066.1"/>
    <property type="molecule type" value="Genomic_DNA"/>
</dbReference>
<dbReference type="Proteomes" id="UP001063166">
    <property type="component" value="Unassembled WGS sequence"/>
</dbReference>
<reference evidence="1" key="1">
    <citation type="submission" date="2022-07" db="EMBL/GenBank/DDBJ databases">
        <title>The genome of Lyophyllum shimeji provides insight into the initial evolution of ectomycorrhizal fungal genome.</title>
        <authorList>
            <person name="Kobayashi Y."/>
            <person name="Shibata T."/>
            <person name="Hirakawa H."/>
            <person name="Shigenobu S."/>
            <person name="Nishiyama T."/>
            <person name="Yamada A."/>
            <person name="Hasebe M."/>
            <person name="Kawaguchi M."/>
        </authorList>
    </citation>
    <scope>NUCLEOTIDE SEQUENCE</scope>
    <source>
        <strain evidence="1">AT787</strain>
    </source>
</reference>
<protein>
    <recommendedName>
        <fullName evidence="3">F-box domain-containing protein</fullName>
    </recommendedName>
</protein>
<dbReference type="OrthoDB" id="3258555at2759"/>
<evidence type="ECO:0008006" key="3">
    <source>
        <dbReference type="Google" id="ProtNLM"/>
    </source>
</evidence>
<evidence type="ECO:0000313" key="2">
    <source>
        <dbReference type="Proteomes" id="UP001063166"/>
    </source>
</evidence>
<evidence type="ECO:0000313" key="1">
    <source>
        <dbReference type="EMBL" id="GLB45066.1"/>
    </source>
</evidence>
<dbReference type="AlphaFoldDB" id="A0A9P3Q0K5"/>